<dbReference type="EMBL" id="CP017675">
    <property type="protein sequence ID" value="APB32630.1"/>
    <property type="molecule type" value="Genomic_DNA"/>
</dbReference>
<feature type="transmembrane region" description="Helical" evidence="2">
    <location>
        <begin position="17"/>
        <end position="35"/>
    </location>
</feature>
<dbReference type="AlphaFoldDB" id="A0A1J0A9M3"/>
<feature type="region of interest" description="Disordered" evidence="1">
    <location>
        <begin position="345"/>
        <end position="367"/>
    </location>
</feature>
<dbReference type="Proteomes" id="UP000180235">
    <property type="component" value="Chromosome"/>
</dbReference>
<keyword evidence="2" id="KW-1133">Transmembrane helix</keyword>
<protein>
    <submittedName>
        <fullName evidence="3">Uncharacterized protein</fullName>
    </submittedName>
</protein>
<evidence type="ECO:0000313" key="3">
    <source>
        <dbReference type="EMBL" id="APB32630.1"/>
    </source>
</evidence>
<gene>
    <name evidence="3" type="ORF">GlitD10_0323</name>
</gene>
<feature type="transmembrane region" description="Helical" evidence="2">
    <location>
        <begin position="199"/>
        <end position="222"/>
    </location>
</feature>
<sequence>MSFKLNFWIQPTWAGRIGRFVALATVFLGVGWWLIDRGYKAYWKTTIVQVQTVDFNILAHTLPTKLSLLLLQNNLLELQKTLNSNYSLFGLVVTDEEGKKIFAKSNSKVVVDGFPWQRKLLEQPTSLQDHPYNYLVDPPPTIAQTSYENPYVQDPTPLQKPSGKIIGRIYYIRGNPPSLTDDLRMWLTNPFAKRDAFPLYLNTLSLTIILLLLTFLLTEILINLQKREYQHIIEQLSSDQELLISLRKELSLAEQNIASLESSKEKSCQELANLKQELKNVKEDRECLEESFQDVSGRLTDSHQNNQSLQEKYNSIRFRESELSSQLEQLKKRINEQENIINQSIKNRAEKAQKTEDKENRVKQQIK</sequence>
<name>A0A1J0A9M3_9CYAN</name>
<evidence type="ECO:0000256" key="1">
    <source>
        <dbReference type="SAM" id="MobiDB-lite"/>
    </source>
</evidence>
<feature type="non-terminal residue" evidence="3">
    <location>
        <position position="367"/>
    </location>
</feature>
<proteinExistence type="predicted"/>
<dbReference type="KEGG" id="glt:GlitD10_0323"/>
<accession>A0A1J0A9M3</accession>
<feature type="compositionally biased region" description="Basic and acidic residues" evidence="1">
    <location>
        <begin position="347"/>
        <end position="367"/>
    </location>
</feature>
<evidence type="ECO:0000313" key="4">
    <source>
        <dbReference type="Proteomes" id="UP000180235"/>
    </source>
</evidence>
<dbReference type="RefSeq" id="WP_172819626.1">
    <property type="nucleotide sequence ID" value="NZ_CP017675.1"/>
</dbReference>
<reference evidence="3 4" key="1">
    <citation type="submission" date="2016-10" db="EMBL/GenBank/DDBJ databases">
        <title>Description of Gloeomargarita lithophora gen. nov., sp. nov., a thylakoid-bearing basal-branching cyanobacterium with intracellular carbonates, and proposal for Gloeomargaritales ord. nov.</title>
        <authorList>
            <person name="Moreira D."/>
            <person name="Tavera R."/>
            <person name="Benzerara K."/>
            <person name="Skouri-Panet F."/>
            <person name="Couradeau E."/>
            <person name="Gerard E."/>
            <person name="Loussert C."/>
            <person name="Novelo E."/>
            <person name="Zivanovic Y."/>
            <person name="Lopez-Garcia P."/>
        </authorList>
    </citation>
    <scope>NUCLEOTIDE SEQUENCE [LARGE SCALE GENOMIC DNA]</scope>
    <source>
        <strain evidence="3 4">D10</strain>
    </source>
</reference>
<organism evidence="3 4">
    <name type="scientific">Gloeomargarita lithophora Alchichica-D10</name>
    <dbReference type="NCBI Taxonomy" id="1188229"/>
    <lineage>
        <taxon>Bacteria</taxon>
        <taxon>Bacillati</taxon>
        <taxon>Cyanobacteriota</taxon>
        <taxon>Cyanophyceae</taxon>
        <taxon>Gloeomargaritales</taxon>
        <taxon>Gloeomargaritaceae</taxon>
        <taxon>Gloeomargarita</taxon>
    </lineage>
</organism>
<evidence type="ECO:0000256" key="2">
    <source>
        <dbReference type="SAM" id="Phobius"/>
    </source>
</evidence>
<keyword evidence="2" id="KW-0812">Transmembrane</keyword>
<keyword evidence="2" id="KW-0472">Membrane</keyword>
<keyword evidence="4" id="KW-1185">Reference proteome</keyword>